<dbReference type="InterPro" id="IPR044691">
    <property type="entry name" value="DCC1_Trx"/>
</dbReference>
<sequence>MAFTLFYDGLCPLCEKEITHLMKRDKDNNIVFEDISLPDFSSRYPHLSLDELNARIHGQLDDGSMITGLDVTHKAWSLVGVTWLYAPLRWPVIRWFADKFYLVFAKHRYKISYWLTGKERCESNRCNLK</sequence>
<dbReference type="HOGENOM" id="CLU_086500_2_1_6"/>
<organism evidence="1 2">
    <name type="scientific">Glaciecola nitratireducens (strain JCM 12485 / KCTC 12276 / FR1064)</name>
    <dbReference type="NCBI Taxonomy" id="1085623"/>
    <lineage>
        <taxon>Bacteria</taxon>
        <taxon>Pseudomonadati</taxon>
        <taxon>Pseudomonadota</taxon>
        <taxon>Gammaproteobacteria</taxon>
        <taxon>Alteromonadales</taxon>
        <taxon>Alteromonadaceae</taxon>
        <taxon>Brumicola</taxon>
    </lineage>
</organism>
<reference evidence="1 2" key="1">
    <citation type="journal article" date="2011" name="J. Bacteriol.">
        <title>Complete genome sequence of seawater bacterium Glaciecola nitratireducens FR1064T.</title>
        <authorList>
            <person name="Bian F."/>
            <person name="Qin Q.L."/>
            <person name="Xie B.B."/>
            <person name="Shu Y.L."/>
            <person name="Zhang X.Y."/>
            <person name="Yu Y."/>
            <person name="Chen B."/>
            <person name="Chen X.L."/>
            <person name="Zhou B.C."/>
            <person name="Zhang Y.Z."/>
        </authorList>
    </citation>
    <scope>NUCLEOTIDE SEQUENCE [LARGE SCALE GENOMIC DNA]</scope>
    <source>
        <strain evidence="2">JCM 12485 / KCTC 12276 / FR1064</strain>
    </source>
</reference>
<dbReference type="AlphaFoldDB" id="G4QJ71"/>
<proteinExistence type="predicted"/>
<dbReference type="eggNOG" id="COG3011">
    <property type="taxonomic scope" value="Bacteria"/>
</dbReference>
<protein>
    <submittedName>
        <fullName evidence="1">Putative redox protein</fullName>
    </submittedName>
</protein>
<dbReference type="InterPro" id="IPR007263">
    <property type="entry name" value="DCC1-like"/>
</dbReference>
<dbReference type="GO" id="GO:0015035">
    <property type="term" value="F:protein-disulfide reductase activity"/>
    <property type="evidence" value="ECO:0007669"/>
    <property type="project" value="InterPro"/>
</dbReference>
<dbReference type="KEGG" id="gni:GNIT_0795"/>
<dbReference type="Proteomes" id="UP000009282">
    <property type="component" value="Chromosome"/>
</dbReference>
<dbReference type="EMBL" id="CP003060">
    <property type="protein sequence ID" value="AEP28939.1"/>
    <property type="molecule type" value="Genomic_DNA"/>
</dbReference>
<dbReference type="RefSeq" id="WP_014107814.1">
    <property type="nucleotide sequence ID" value="NC_016041.1"/>
</dbReference>
<name>G4QJ71_GLANF</name>
<evidence type="ECO:0000313" key="1">
    <source>
        <dbReference type="EMBL" id="AEP28939.1"/>
    </source>
</evidence>
<dbReference type="OrthoDB" id="5294764at2"/>
<dbReference type="Pfam" id="PF04134">
    <property type="entry name" value="DCC1-like"/>
    <property type="match status" value="1"/>
</dbReference>
<dbReference type="PANTHER" id="PTHR34290">
    <property type="entry name" value="SI:CH73-390P7.2"/>
    <property type="match status" value="1"/>
</dbReference>
<dbReference type="PANTHER" id="PTHR34290:SF2">
    <property type="entry name" value="OS04G0668800 PROTEIN"/>
    <property type="match status" value="1"/>
</dbReference>
<gene>
    <name evidence="1" type="ordered locus">GNIT_0795</name>
</gene>
<dbReference type="STRING" id="1085623.GNIT_0795"/>
<accession>G4QJ71</accession>
<evidence type="ECO:0000313" key="2">
    <source>
        <dbReference type="Proteomes" id="UP000009282"/>
    </source>
</evidence>
<keyword evidence="2" id="KW-1185">Reference proteome</keyword>